<dbReference type="SMART" id="SM00318">
    <property type="entry name" value="SNc"/>
    <property type="match status" value="1"/>
</dbReference>
<evidence type="ECO:0000256" key="3">
    <source>
        <dbReference type="ARBA" id="ARBA00022801"/>
    </source>
</evidence>
<evidence type="ECO:0000256" key="1">
    <source>
        <dbReference type="ARBA" id="ARBA00022722"/>
    </source>
</evidence>
<sequence length="203" mass="23340">MNVADIKTIITSGTVLLAVVLYLIFSNTGTKETKQEDEYKITPQYAMDATGNQLIEAQYVSTNDGDTFRLQVDGKEKRIRLLMVDTPEMNYEENNPMPYAEEAKDYTVKVLENASKIEILHDLGPQTDRYGRLLTYVFVDDVLLQELLLSEGYAAVRFIHEPNNTLEEELREIESIAKEKKLNIWKEANYLQKDGFHPEVIEN</sequence>
<gene>
    <name evidence="6" type="ORF">EK386_07235</name>
</gene>
<name>A0A3S0P904_9BACI</name>
<dbReference type="InterPro" id="IPR016071">
    <property type="entry name" value="Staphylococal_nuclease_OB-fold"/>
</dbReference>
<evidence type="ECO:0000259" key="5">
    <source>
        <dbReference type="PROSITE" id="PS50830"/>
    </source>
</evidence>
<dbReference type="Pfam" id="PF00565">
    <property type="entry name" value="SNase"/>
    <property type="match status" value="1"/>
</dbReference>
<keyword evidence="4" id="KW-1133">Transmembrane helix</keyword>
<keyword evidence="4" id="KW-0812">Transmembrane</keyword>
<dbReference type="EMBL" id="RYYR01000007">
    <property type="protein sequence ID" value="RUL54290.1"/>
    <property type="molecule type" value="Genomic_DNA"/>
</dbReference>
<dbReference type="GO" id="GO:0004519">
    <property type="term" value="F:endonuclease activity"/>
    <property type="evidence" value="ECO:0007669"/>
    <property type="project" value="UniProtKB-KW"/>
</dbReference>
<dbReference type="PROSITE" id="PS50830">
    <property type="entry name" value="TNASE_3"/>
    <property type="match status" value="1"/>
</dbReference>
<reference evidence="6 7" key="1">
    <citation type="submission" date="2018-12" db="EMBL/GenBank/DDBJ databases">
        <title>Lysinibacillus antri sp. nov., isolated from a cave soil.</title>
        <authorList>
            <person name="Narsing Rao M.P."/>
            <person name="Zhang H."/>
            <person name="Dong Z.-Y."/>
            <person name="Niu X.-K."/>
            <person name="Zhang K."/>
            <person name="Fang B.-Z."/>
            <person name="Kang Y.-Q."/>
            <person name="Xiao M."/>
            <person name="Li W.-J."/>
        </authorList>
    </citation>
    <scope>NUCLEOTIDE SEQUENCE [LARGE SCALE GENOMIC DNA]</scope>
    <source>
        <strain evidence="6 7">SYSU K30002</strain>
    </source>
</reference>
<keyword evidence="7" id="KW-1185">Reference proteome</keyword>
<dbReference type="RefSeq" id="WP_126658398.1">
    <property type="nucleotide sequence ID" value="NZ_RYYR01000007.1"/>
</dbReference>
<keyword evidence="3" id="KW-0378">Hydrolase</keyword>
<dbReference type="GO" id="GO:0016787">
    <property type="term" value="F:hydrolase activity"/>
    <property type="evidence" value="ECO:0007669"/>
    <property type="project" value="UniProtKB-KW"/>
</dbReference>
<keyword evidence="1" id="KW-0540">Nuclease</keyword>
<dbReference type="AlphaFoldDB" id="A0A3S0P904"/>
<proteinExistence type="predicted"/>
<dbReference type="SUPFAM" id="SSF50199">
    <property type="entry name" value="Staphylococcal nuclease"/>
    <property type="match status" value="1"/>
</dbReference>
<dbReference type="InterPro" id="IPR035437">
    <property type="entry name" value="SNase_OB-fold_sf"/>
</dbReference>
<accession>A0A3S0P904</accession>
<feature type="domain" description="TNase-like" evidence="5">
    <location>
        <begin position="53"/>
        <end position="187"/>
    </location>
</feature>
<evidence type="ECO:0000313" key="6">
    <source>
        <dbReference type="EMBL" id="RUL54290.1"/>
    </source>
</evidence>
<protein>
    <submittedName>
        <fullName evidence="6">Micrococcal nuclease</fullName>
    </submittedName>
</protein>
<keyword evidence="2" id="KW-0255">Endonuclease</keyword>
<evidence type="ECO:0000256" key="2">
    <source>
        <dbReference type="ARBA" id="ARBA00022759"/>
    </source>
</evidence>
<evidence type="ECO:0000313" key="7">
    <source>
        <dbReference type="Proteomes" id="UP000287910"/>
    </source>
</evidence>
<keyword evidence="4" id="KW-0472">Membrane</keyword>
<organism evidence="6 7">
    <name type="scientific">Lysinibacillus antri</name>
    <dbReference type="NCBI Taxonomy" id="2498145"/>
    <lineage>
        <taxon>Bacteria</taxon>
        <taxon>Bacillati</taxon>
        <taxon>Bacillota</taxon>
        <taxon>Bacilli</taxon>
        <taxon>Bacillales</taxon>
        <taxon>Bacillaceae</taxon>
        <taxon>Lysinibacillus</taxon>
    </lineage>
</organism>
<dbReference type="PANTHER" id="PTHR12302:SF3">
    <property type="entry name" value="SERINE_THREONINE-PROTEIN KINASE 31"/>
    <property type="match status" value="1"/>
</dbReference>
<evidence type="ECO:0000256" key="4">
    <source>
        <dbReference type="SAM" id="Phobius"/>
    </source>
</evidence>
<comment type="caution">
    <text evidence="6">The sequence shown here is derived from an EMBL/GenBank/DDBJ whole genome shotgun (WGS) entry which is preliminary data.</text>
</comment>
<dbReference type="Proteomes" id="UP000287910">
    <property type="component" value="Unassembled WGS sequence"/>
</dbReference>
<dbReference type="Gene3D" id="2.40.50.90">
    <property type="match status" value="1"/>
</dbReference>
<feature type="transmembrane region" description="Helical" evidence="4">
    <location>
        <begin position="6"/>
        <end position="25"/>
    </location>
</feature>
<dbReference type="PANTHER" id="PTHR12302">
    <property type="entry name" value="EBNA2 BINDING PROTEIN P100"/>
    <property type="match status" value="1"/>
</dbReference>